<dbReference type="SUPFAM" id="SSF48452">
    <property type="entry name" value="TPR-like"/>
    <property type="match status" value="1"/>
</dbReference>
<dbReference type="PROSITE" id="PS51257">
    <property type="entry name" value="PROKAR_LIPOPROTEIN"/>
    <property type="match status" value="1"/>
</dbReference>
<feature type="chain" id="PRO_5002181154" evidence="2">
    <location>
        <begin position="20"/>
        <end position="128"/>
    </location>
</feature>
<dbReference type="HOGENOM" id="CLU_1955090_0_0_6"/>
<feature type="region of interest" description="Disordered" evidence="1">
    <location>
        <begin position="109"/>
        <end position="128"/>
    </location>
</feature>
<accession>A0A0C4WIM8</accession>
<proteinExistence type="predicted"/>
<evidence type="ECO:0000256" key="1">
    <source>
        <dbReference type="SAM" id="MobiDB-lite"/>
    </source>
</evidence>
<dbReference type="AlphaFoldDB" id="A0A0C4WIM8"/>
<name>A0A0C4WIM8_9GAMM</name>
<evidence type="ECO:0000313" key="3">
    <source>
        <dbReference type="EMBL" id="AJE19566.1"/>
    </source>
</evidence>
<organism evidence="3 4">
    <name type="scientific">Azotobacter chroococcum NCIMB 8003</name>
    <dbReference type="NCBI Taxonomy" id="1328314"/>
    <lineage>
        <taxon>Bacteria</taxon>
        <taxon>Pseudomonadati</taxon>
        <taxon>Pseudomonadota</taxon>
        <taxon>Gammaproteobacteria</taxon>
        <taxon>Pseudomonadales</taxon>
        <taxon>Pseudomonadaceae</taxon>
        <taxon>Azotobacter</taxon>
    </lineage>
</organism>
<dbReference type="KEGG" id="acx:Achr_510"/>
<dbReference type="STRING" id="1328314.Achr_510"/>
<dbReference type="RefSeq" id="WP_039800676.1">
    <property type="nucleotide sequence ID" value="NZ_CP010415.1"/>
</dbReference>
<gene>
    <name evidence="3" type="ORF">Achr_510</name>
</gene>
<keyword evidence="3" id="KW-0449">Lipoprotein</keyword>
<dbReference type="EMBL" id="CP010415">
    <property type="protein sequence ID" value="AJE19566.1"/>
    <property type="molecule type" value="Genomic_DNA"/>
</dbReference>
<dbReference type="InterPro" id="IPR011990">
    <property type="entry name" value="TPR-like_helical_dom_sf"/>
</dbReference>
<evidence type="ECO:0000256" key="2">
    <source>
        <dbReference type="SAM" id="SignalP"/>
    </source>
</evidence>
<reference evidence="3 4" key="1">
    <citation type="journal article" date="2015" name="PLoS ONE">
        <title>Azotobacter Genomes: The Genome of Azotobacter chroococcum NCIMB 8003 (ATCC 4412).</title>
        <authorList>
            <person name="Robson R.L."/>
            <person name="Jones R."/>
            <person name="Robson R.M."/>
            <person name="Schwartz A."/>
            <person name="Richardson T.H."/>
        </authorList>
    </citation>
    <scope>NUCLEOTIDE SEQUENCE [LARGE SCALE GENOMIC DNA]</scope>
    <source>
        <strain evidence="3 4">NCIMB 8003</strain>
    </source>
</reference>
<feature type="region of interest" description="Disordered" evidence="1">
    <location>
        <begin position="24"/>
        <end position="53"/>
    </location>
</feature>
<protein>
    <submittedName>
        <fullName evidence="3">Lipoprotein</fullName>
    </submittedName>
</protein>
<keyword evidence="2" id="KW-0732">Signal</keyword>
<dbReference type="Proteomes" id="UP000068210">
    <property type="component" value="Chromosome"/>
</dbReference>
<keyword evidence="4" id="KW-1185">Reference proteome</keyword>
<sequence length="128" mass="13643">MPASLLRHLAPLLLPLVLAACQHGSTEPADSAPPPSPPSLSHEFERQLGEGDLPAATASFKRLQLEQPGPALETYQRRLSEAWLKRGEQALERGDMSAAATALNNARALMPKAPSLNLPRQNGAPAKP</sequence>
<feature type="signal peptide" evidence="2">
    <location>
        <begin position="1"/>
        <end position="19"/>
    </location>
</feature>
<evidence type="ECO:0000313" key="4">
    <source>
        <dbReference type="Proteomes" id="UP000068210"/>
    </source>
</evidence>